<feature type="transmembrane region" description="Helical" evidence="1">
    <location>
        <begin position="275"/>
        <end position="296"/>
    </location>
</feature>
<accession>A0A7S2AQR2</accession>
<dbReference type="EMBL" id="HBGS01004430">
    <property type="protein sequence ID" value="CAD9374606.1"/>
    <property type="molecule type" value="Transcribed_RNA"/>
</dbReference>
<evidence type="ECO:0000256" key="1">
    <source>
        <dbReference type="SAM" id="Phobius"/>
    </source>
</evidence>
<name>A0A7S2AQR2_9STRA</name>
<keyword evidence="1" id="KW-1133">Transmembrane helix</keyword>
<reference evidence="2" key="1">
    <citation type="submission" date="2021-01" db="EMBL/GenBank/DDBJ databases">
        <authorList>
            <person name="Corre E."/>
            <person name="Pelletier E."/>
            <person name="Niang G."/>
            <person name="Scheremetjew M."/>
            <person name="Finn R."/>
            <person name="Kale V."/>
            <person name="Holt S."/>
            <person name="Cochrane G."/>
            <person name="Meng A."/>
            <person name="Brown T."/>
            <person name="Cohen L."/>
        </authorList>
    </citation>
    <scope>NUCLEOTIDE SEQUENCE</scope>
    <source>
        <strain evidence="2">CCMP1381</strain>
    </source>
</reference>
<organism evidence="2">
    <name type="scientific">Octactis speculum</name>
    <dbReference type="NCBI Taxonomy" id="3111310"/>
    <lineage>
        <taxon>Eukaryota</taxon>
        <taxon>Sar</taxon>
        <taxon>Stramenopiles</taxon>
        <taxon>Ochrophyta</taxon>
        <taxon>Dictyochophyceae</taxon>
        <taxon>Dictyochales</taxon>
        <taxon>Dictyochaceae</taxon>
        <taxon>Octactis</taxon>
    </lineage>
</organism>
<keyword evidence="1" id="KW-0812">Transmembrane</keyword>
<keyword evidence="1" id="KW-0472">Membrane</keyword>
<dbReference type="AlphaFoldDB" id="A0A7S2AQR2"/>
<gene>
    <name evidence="2" type="ORF">DSPE1174_LOCUS2280</name>
</gene>
<proteinExistence type="predicted"/>
<sequence>MEELRRHYETSSSYSKTFESFLSDERGVRQGSYASNPMIDSQNAIYCKDAVPPVITSMHPVIELEAASCSGGSVMVDGKKLLGKKNSLDCTKKWDFVREVLYEHNALEMHCGKNFERCLTAVDYPLKNGKQIEVDYQYSILLETIDEMFDKDSNPSKCCPGCVGTEKHPTDDGVWFCGSLKYQAIFNVSDIAGNVAKSSVILSVKPVNLTKILTTHDETDYSSLSTREAWSQIQGHFAEDGLLLRQIPKWIRRSIMVLVLLVVLMMVYLNGYFLLNNTIACILALQLIVFPGSFINNRAGFDKACMVLIWFHQLGSFEHITSHQLDIMLEEKWQSIFCEEKYD</sequence>
<protein>
    <submittedName>
        <fullName evidence="2">Uncharacterized protein</fullName>
    </submittedName>
</protein>
<evidence type="ECO:0000313" key="2">
    <source>
        <dbReference type="EMBL" id="CAD9374606.1"/>
    </source>
</evidence>
<feature type="transmembrane region" description="Helical" evidence="1">
    <location>
        <begin position="250"/>
        <end position="269"/>
    </location>
</feature>